<name>A0A516SBD1_9NEIS</name>
<dbReference type="AlphaFoldDB" id="A0A516SBD1"/>
<dbReference type="InterPro" id="IPR046582">
    <property type="entry name" value="DUF6630"/>
</dbReference>
<feature type="domain" description="DUF6630" evidence="2">
    <location>
        <begin position="287"/>
        <end position="423"/>
    </location>
</feature>
<sequence length="430" mass="48158">MANLRNPSTTIASLNEGIASEERAIALKIKRAETERDDPHQYDLLSLFKKQMDVFLKRYARGDAIDELAHYFMSELLPAMRHAQQLSSFYFPDHKLRLYSSEPWGYPFLFALVCFDKVGTELQRIDEWLDLADGPVLFDILLKAFVPHYAYAKKYQPQRNQDGYEIPVITAIVGEEAKRQSALASFMGNWPKLMKPYGYREHFSEQVSAFTHLPINAGLAVCAYDIDDTPFRDQLFYPRELVAYYRAHIRDTRDAWRACGIGAGPELPFIPQLAPRKVHSLKPAEAYARWVELACGDDATATAAARMALGKRKTMPELGSVMEALSALGMGTFADLKDDATLAHQAEQLCVARGLPPFVAPPAPPEGPARCSALLSALTAWLAEHGKRLVVVDDGGDAWQAVCVRAEDEVQFLELCEQLSVDVMDEAAWR</sequence>
<dbReference type="KEGG" id="cari:FNU76_03240"/>
<evidence type="ECO:0000259" key="2">
    <source>
        <dbReference type="Pfam" id="PF20335"/>
    </source>
</evidence>
<dbReference type="InterPro" id="IPR028983">
    <property type="entry name" value="PA2201-like_C"/>
</dbReference>
<evidence type="ECO:0000313" key="3">
    <source>
        <dbReference type="EMBL" id="QDQ25449.1"/>
    </source>
</evidence>
<dbReference type="Gene3D" id="1.10.3920.10">
    <property type="entry name" value="PA2201 C-terminal domain-like"/>
    <property type="match status" value="1"/>
</dbReference>
<evidence type="ECO:0000259" key="1">
    <source>
        <dbReference type="Pfam" id="PF08929"/>
    </source>
</evidence>
<dbReference type="EMBL" id="CP041730">
    <property type="protein sequence ID" value="QDQ25449.1"/>
    <property type="molecule type" value="Genomic_DNA"/>
</dbReference>
<evidence type="ECO:0000313" key="4">
    <source>
        <dbReference type="Proteomes" id="UP000317550"/>
    </source>
</evidence>
<reference evidence="4" key="1">
    <citation type="submission" date="2019-07" db="EMBL/GenBank/DDBJ databases">
        <title>Chitinimonas sp. nov., isolated from Ny-Alesund, arctica soil.</title>
        <authorList>
            <person name="Xu Q."/>
            <person name="Peng F."/>
        </authorList>
    </citation>
    <scope>NUCLEOTIDE SEQUENCE [LARGE SCALE GENOMIC DNA]</scope>
    <source>
        <strain evidence="4">R3-44</strain>
    </source>
</reference>
<keyword evidence="4" id="KW-1185">Reference proteome</keyword>
<dbReference type="InterPro" id="IPR015025">
    <property type="entry name" value="PoNi_C"/>
</dbReference>
<protein>
    <submittedName>
        <fullName evidence="3">DUF1911 domain-containing protein</fullName>
    </submittedName>
</protein>
<gene>
    <name evidence="3" type="ORF">FNU76_03240</name>
</gene>
<dbReference type="Pfam" id="PF20335">
    <property type="entry name" value="DUF6630"/>
    <property type="match status" value="1"/>
</dbReference>
<dbReference type="RefSeq" id="WP_143856374.1">
    <property type="nucleotide sequence ID" value="NZ_CP041730.1"/>
</dbReference>
<dbReference type="Proteomes" id="UP000317550">
    <property type="component" value="Chromosome"/>
</dbReference>
<dbReference type="SUPFAM" id="SSF140731">
    <property type="entry name" value="PA2201 C-terminal domain-like"/>
    <property type="match status" value="1"/>
</dbReference>
<accession>A0A516SBD1</accession>
<feature type="domain" description="PoNi C-terminal" evidence="1">
    <location>
        <begin position="139"/>
        <end position="241"/>
    </location>
</feature>
<proteinExistence type="predicted"/>
<dbReference type="Pfam" id="PF08929">
    <property type="entry name" value="PoNi_C"/>
    <property type="match status" value="1"/>
</dbReference>
<organism evidence="3 4">
    <name type="scientific">Chitinimonas arctica</name>
    <dbReference type="NCBI Taxonomy" id="2594795"/>
    <lineage>
        <taxon>Bacteria</taxon>
        <taxon>Pseudomonadati</taxon>
        <taxon>Pseudomonadota</taxon>
        <taxon>Betaproteobacteria</taxon>
        <taxon>Neisseriales</taxon>
        <taxon>Chitinibacteraceae</taxon>
        <taxon>Chitinimonas</taxon>
    </lineage>
</organism>
<dbReference type="OrthoDB" id="8576337at2"/>